<protein>
    <recommendedName>
        <fullName evidence="3">STAS/SEC14 domain-containing protein</fullName>
    </recommendedName>
</protein>
<dbReference type="EMBL" id="VFRQ01000004">
    <property type="protein sequence ID" value="TPE44491.1"/>
    <property type="molecule type" value="Genomic_DNA"/>
</dbReference>
<sequence length="143" mass="16319">MAKPRTIIFNEPELLIYTDPANQVLVVQANGVVPSHTYRQGMQLATDEAINKRYTFWLINNRAGGIITPNDQIWANEVTVPQLAAQSCITKMAIIEPEDLLSHIILEGMMDKARESVPFEMQFFERVENAYEWFRDGQGTFAK</sequence>
<reference evidence="1 2" key="1">
    <citation type="submission" date="2019-06" db="EMBL/GenBank/DDBJ databases">
        <title>A novel bacterium of genus Pontibacter, isolated from marine sediment.</title>
        <authorList>
            <person name="Huang H."/>
            <person name="Mo K."/>
            <person name="Hu Y."/>
        </authorList>
    </citation>
    <scope>NUCLEOTIDE SEQUENCE [LARGE SCALE GENOMIC DNA]</scope>
    <source>
        <strain evidence="1 2">HB172049</strain>
    </source>
</reference>
<keyword evidence="2" id="KW-1185">Reference proteome</keyword>
<dbReference type="AlphaFoldDB" id="A0A501WBB8"/>
<organism evidence="1 2">
    <name type="scientific">Pontibacter mangrovi</name>
    <dbReference type="NCBI Taxonomy" id="2589816"/>
    <lineage>
        <taxon>Bacteria</taxon>
        <taxon>Pseudomonadati</taxon>
        <taxon>Bacteroidota</taxon>
        <taxon>Cytophagia</taxon>
        <taxon>Cytophagales</taxon>
        <taxon>Hymenobacteraceae</taxon>
        <taxon>Pontibacter</taxon>
    </lineage>
</organism>
<comment type="caution">
    <text evidence="1">The sequence shown here is derived from an EMBL/GenBank/DDBJ whole genome shotgun (WGS) entry which is preliminary data.</text>
</comment>
<proteinExistence type="predicted"/>
<evidence type="ECO:0000313" key="1">
    <source>
        <dbReference type="EMBL" id="TPE44491.1"/>
    </source>
</evidence>
<dbReference type="RefSeq" id="WP_140621382.1">
    <property type="nucleotide sequence ID" value="NZ_VFRQ01000004.1"/>
</dbReference>
<gene>
    <name evidence="1" type="ORF">FJM65_10150</name>
</gene>
<dbReference type="Proteomes" id="UP000316727">
    <property type="component" value="Unassembled WGS sequence"/>
</dbReference>
<accession>A0A501WBB8</accession>
<evidence type="ECO:0000313" key="2">
    <source>
        <dbReference type="Proteomes" id="UP000316727"/>
    </source>
</evidence>
<dbReference type="OrthoDB" id="852611at2"/>
<name>A0A501WBB8_9BACT</name>
<evidence type="ECO:0008006" key="3">
    <source>
        <dbReference type="Google" id="ProtNLM"/>
    </source>
</evidence>